<accession>A0A0R2SC91</accession>
<comment type="similarity">
    <text evidence="1">Belongs to the ATP-dependent AMP-binding enzyme family.</text>
</comment>
<evidence type="ECO:0000259" key="3">
    <source>
        <dbReference type="Pfam" id="PF00501"/>
    </source>
</evidence>
<reference evidence="5 6" key="1">
    <citation type="submission" date="2015-10" db="EMBL/GenBank/DDBJ databases">
        <title>Metagenome-Assembled Genomes uncover a global brackish microbiome.</title>
        <authorList>
            <person name="Hugerth L.W."/>
            <person name="Larsson J."/>
            <person name="Alneberg J."/>
            <person name="Lindh M.V."/>
            <person name="Legrand C."/>
            <person name="Pinhassi J."/>
            <person name="Andersson A.F."/>
        </authorList>
    </citation>
    <scope>NUCLEOTIDE SEQUENCE [LARGE SCALE GENOMIC DNA]</scope>
    <source>
        <strain evidence="5">BACL4 MAG-120507-bin80</strain>
    </source>
</reference>
<dbReference type="Gene3D" id="3.40.50.12780">
    <property type="entry name" value="N-terminal domain of ligase-like"/>
    <property type="match status" value="1"/>
</dbReference>
<organism evidence="5 6">
    <name type="scientific">OM182 bacterium BACL3 MAG-120507-bin80</name>
    <dbReference type="NCBI Taxonomy" id="1655577"/>
    <lineage>
        <taxon>Bacteria</taxon>
        <taxon>Pseudomonadati</taxon>
        <taxon>Pseudomonadota</taxon>
        <taxon>Gammaproteobacteria</taxon>
        <taxon>OMG group</taxon>
        <taxon>OM182 clade</taxon>
    </lineage>
</organism>
<dbReference type="InterPro" id="IPR020845">
    <property type="entry name" value="AMP-binding_CS"/>
</dbReference>
<sequence length="449" mass="48454">MCDPSATLPEGSTLTLHDFDNAIAAMSAEKLDSGRDFEASEIAAYFHTGGTTGRPKLAQLTHGNMAFVGQLMQVYTAHMEHHTVLCGLPLFHIYGCIIQGIASFAVGYRIFLMTPSGFRSPTAMPNIWKLIERFKVKQISAVPTVLMALSEIPVGDADISSLTNLNSGAAPLSRPFELSFEERFNVEIGNGYGMTETTSVISRAPIDQPPGSVGMRTPYGGIRIVQLDGATVTKNCEIGDSGAILVKGPQVFAGYKVEADNRNAWVEDGWFNTGDLGYLDENDCLFLSGRAKDLIIRSGHNIDPELIEEPINSHTDVVTSVAIGLPDAYTGELPMAYVVLTQGSSLTEQELIDYAAGLISERAAIPKRIDFLQEMPLTAVGKIFRPALRQKIGEEVVAGLLAGANIAAEISSENEKKRGLVIKVVAHDKSQIDAINDLVKSYIFSTDVS</sequence>
<evidence type="ECO:0000256" key="1">
    <source>
        <dbReference type="ARBA" id="ARBA00006432"/>
    </source>
</evidence>
<dbReference type="Pfam" id="PF00501">
    <property type="entry name" value="AMP-binding"/>
    <property type="match status" value="1"/>
</dbReference>
<evidence type="ECO:0000313" key="6">
    <source>
        <dbReference type="Proteomes" id="UP000051934"/>
    </source>
</evidence>
<evidence type="ECO:0000256" key="2">
    <source>
        <dbReference type="ARBA" id="ARBA00022598"/>
    </source>
</evidence>
<feature type="domain" description="AMP-dependent synthetase/ligase" evidence="3">
    <location>
        <begin position="34"/>
        <end position="255"/>
    </location>
</feature>
<dbReference type="EMBL" id="LIBB01000071">
    <property type="protein sequence ID" value="KRO72414.1"/>
    <property type="molecule type" value="Genomic_DNA"/>
</dbReference>
<feature type="domain" description="AMP-binding enzyme C-terminal" evidence="4">
    <location>
        <begin position="307"/>
        <end position="382"/>
    </location>
</feature>
<dbReference type="Pfam" id="PF13193">
    <property type="entry name" value="AMP-binding_C"/>
    <property type="match status" value="1"/>
</dbReference>
<name>A0A0R2SC91_9GAMM</name>
<proteinExistence type="inferred from homology"/>
<dbReference type="PROSITE" id="PS00455">
    <property type="entry name" value="AMP_BINDING"/>
    <property type="match status" value="1"/>
</dbReference>
<keyword evidence="2" id="KW-0436">Ligase</keyword>
<dbReference type="Proteomes" id="UP000051934">
    <property type="component" value="Unassembled WGS sequence"/>
</dbReference>
<protein>
    <recommendedName>
        <fullName evidence="7">Acyl-CoA synthetase</fullName>
    </recommendedName>
</protein>
<dbReference type="InterPro" id="IPR025110">
    <property type="entry name" value="AMP-bd_C"/>
</dbReference>
<dbReference type="PANTHER" id="PTHR24096:SF149">
    <property type="entry name" value="AMP-BINDING DOMAIN-CONTAINING PROTEIN-RELATED"/>
    <property type="match status" value="1"/>
</dbReference>
<dbReference type="SUPFAM" id="SSF56801">
    <property type="entry name" value="Acetyl-CoA synthetase-like"/>
    <property type="match status" value="1"/>
</dbReference>
<dbReference type="InterPro" id="IPR045851">
    <property type="entry name" value="AMP-bd_C_sf"/>
</dbReference>
<dbReference type="GO" id="GO:0016405">
    <property type="term" value="F:CoA-ligase activity"/>
    <property type="evidence" value="ECO:0007669"/>
    <property type="project" value="TreeGrafter"/>
</dbReference>
<comment type="caution">
    <text evidence="5">The sequence shown here is derived from an EMBL/GenBank/DDBJ whole genome shotgun (WGS) entry which is preliminary data.</text>
</comment>
<gene>
    <name evidence="5" type="ORF">ABR69_04980</name>
</gene>
<evidence type="ECO:0000259" key="4">
    <source>
        <dbReference type="Pfam" id="PF13193"/>
    </source>
</evidence>
<evidence type="ECO:0008006" key="7">
    <source>
        <dbReference type="Google" id="ProtNLM"/>
    </source>
</evidence>
<dbReference type="PANTHER" id="PTHR24096">
    <property type="entry name" value="LONG-CHAIN-FATTY-ACID--COA LIGASE"/>
    <property type="match status" value="1"/>
</dbReference>
<dbReference type="InterPro" id="IPR000873">
    <property type="entry name" value="AMP-dep_synth/lig_dom"/>
</dbReference>
<dbReference type="InterPro" id="IPR042099">
    <property type="entry name" value="ANL_N_sf"/>
</dbReference>
<evidence type="ECO:0000313" key="5">
    <source>
        <dbReference type="EMBL" id="KRO72414.1"/>
    </source>
</evidence>
<dbReference type="AlphaFoldDB" id="A0A0R2SC91"/>
<dbReference type="Gene3D" id="3.30.300.30">
    <property type="match status" value="1"/>
</dbReference>